<dbReference type="Proteomes" id="UP001202180">
    <property type="component" value="Unassembled WGS sequence"/>
</dbReference>
<gene>
    <name evidence="1" type="ORF">M0L20_02470</name>
</gene>
<reference evidence="1 2" key="1">
    <citation type="submission" date="2022-04" db="EMBL/GenBank/DDBJ databases">
        <title>Spirosoma sp. strain RP8 genome sequencing and assembly.</title>
        <authorList>
            <person name="Jung Y."/>
        </authorList>
    </citation>
    <scope>NUCLEOTIDE SEQUENCE [LARGE SCALE GENOMIC DNA]</scope>
    <source>
        <strain evidence="1 2">RP8</strain>
    </source>
</reference>
<dbReference type="RefSeq" id="WP_232559243.1">
    <property type="nucleotide sequence ID" value="NZ_JALPRF010000001.1"/>
</dbReference>
<dbReference type="EMBL" id="JALPRF010000001">
    <property type="protein sequence ID" value="MCK8490698.1"/>
    <property type="molecule type" value="Genomic_DNA"/>
</dbReference>
<evidence type="ECO:0000313" key="1">
    <source>
        <dbReference type="EMBL" id="MCK8490698.1"/>
    </source>
</evidence>
<proteinExistence type="predicted"/>
<comment type="caution">
    <text evidence="1">The sequence shown here is derived from an EMBL/GenBank/DDBJ whole genome shotgun (WGS) entry which is preliminary data.</text>
</comment>
<protein>
    <submittedName>
        <fullName evidence="1">Uncharacterized protein</fullName>
    </submittedName>
</protein>
<evidence type="ECO:0000313" key="2">
    <source>
        <dbReference type="Proteomes" id="UP001202180"/>
    </source>
</evidence>
<accession>A0ABT0HEW1</accession>
<keyword evidence="2" id="KW-1185">Reference proteome</keyword>
<sequence>MDNYLVVYYKGNEPTFAYTETVEAALSYAVSITTSQKNDKEDTLSIIEVSTDKIVFYSQGENIVNKLKAKTRPTIKNKLAAYSWVRLLMNWMGLGMRLAKPSN</sequence>
<organism evidence="1 2">
    <name type="scientific">Spirosoma liriopis</name>
    <dbReference type="NCBI Taxonomy" id="2937440"/>
    <lineage>
        <taxon>Bacteria</taxon>
        <taxon>Pseudomonadati</taxon>
        <taxon>Bacteroidota</taxon>
        <taxon>Cytophagia</taxon>
        <taxon>Cytophagales</taxon>
        <taxon>Cytophagaceae</taxon>
        <taxon>Spirosoma</taxon>
    </lineage>
</organism>
<name>A0ABT0HEW1_9BACT</name>